<evidence type="ECO:0000256" key="1">
    <source>
        <dbReference type="SAM" id="MobiDB-lite"/>
    </source>
</evidence>
<feature type="compositionally biased region" description="Low complexity" evidence="1">
    <location>
        <begin position="145"/>
        <end position="157"/>
    </location>
</feature>
<keyword evidence="3" id="KW-1185">Reference proteome</keyword>
<feature type="compositionally biased region" description="Basic residues" evidence="1">
    <location>
        <begin position="117"/>
        <end position="129"/>
    </location>
</feature>
<dbReference type="AlphaFoldDB" id="A0A165EJT3"/>
<proteinExistence type="predicted"/>
<feature type="compositionally biased region" description="Low complexity" evidence="1">
    <location>
        <begin position="186"/>
        <end position="196"/>
    </location>
</feature>
<gene>
    <name evidence="2" type="ORF">CALCODRAFT_369471</name>
</gene>
<dbReference type="InParanoid" id="A0A165EJT3"/>
<evidence type="ECO:0000313" key="3">
    <source>
        <dbReference type="Proteomes" id="UP000076842"/>
    </source>
</evidence>
<feature type="compositionally biased region" description="Pro residues" evidence="1">
    <location>
        <begin position="176"/>
        <end position="185"/>
    </location>
</feature>
<protein>
    <submittedName>
        <fullName evidence="2">Uncharacterized protein</fullName>
    </submittedName>
</protein>
<sequence length="196" mass="21906">MAPSRRRLRLEHLPGRPYRIYSAGGIFPPTGPIGGWIDILHPDVYMSDLIEFVEHHSILIPPTPNGVVLTAADYRYAIEAHRWRIWNRGTQYTPSTQALSILPNDSGLTSVPNRRPMTTRRRRNIRRREKTPPQAGLNTPSHFGSRASSRRSSAESSHMPTPLPPPSRRPSRLPTVPTPPLPAVPPIVHAAPRTLA</sequence>
<evidence type="ECO:0000313" key="2">
    <source>
        <dbReference type="EMBL" id="KZT55011.1"/>
    </source>
</evidence>
<reference evidence="2 3" key="1">
    <citation type="journal article" date="2016" name="Mol. Biol. Evol.">
        <title>Comparative Genomics of Early-Diverging Mushroom-Forming Fungi Provides Insights into the Origins of Lignocellulose Decay Capabilities.</title>
        <authorList>
            <person name="Nagy L.G."/>
            <person name="Riley R."/>
            <person name="Tritt A."/>
            <person name="Adam C."/>
            <person name="Daum C."/>
            <person name="Floudas D."/>
            <person name="Sun H."/>
            <person name="Yadav J.S."/>
            <person name="Pangilinan J."/>
            <person name="Larsson K.H."/>
            <person name="Matsuura K."/>
            <person name="Barry K."/>
            <person name="Labutti K."/>
            <person name="Kuo R."/>
            <person name="Ohm R.A."/>
            <person name="Bhattacharya S.S."/>
            <person name="Shirouzu T."/>
            <person name="Yoshinaga Y."/>
            <person name="Martin F.M."/>
            <person name="Grigoriev I.V."/>
            <person name="Hibbett D.S."/>
        </authorList>
    </citation>
    <scope>NUCLEOTIDE SEQUENCE [LARGE SCALE GENOMIC DNA]</scope>
    <source>
        <strain evidence="2 3">HHB12733</strain>
    </source>
</reference>
<feature type="region of interest" description="Disordered" evidence="1">
    <location>
        <begin position="101"/>
        <end position="196"/>
    </location>
</feature>
<accession>A0A165EJT3</accession>
<organism evidence="2 3">
    <name type="scientific">Calocera cornea HHB12733</name>
    <dbReference type="NCBI Taxonomy" id="1353952"/>
    <lineage>
        <taxon>Eukaryota</taxon>
        <taxon>Fungi</taxon>
        <taxon>Dikarya</taxon>
        <taxon>Basidiomycota</taxon>
        <taxon>Agaricomycotina</taxon>
        <taxon>Dacrymycetes</taxon>
        <taxon>Dacrymycetales</taxon>
        <taxon>Dacrymycetaceae</taxon>
        <taxon>Calocera</taxon>
    </lineage>
</organism>
<dbReference type="Proteomes" id="UP000076842">
    <property type="component" value="Unassembled WGS sequence"/>
</dbReference>
<name>A0A165EJT3_9BASI</name>
<dbReference type="EMBL" id="KV424003">
    <property type="protein sequence ID" value="KZT55011.1"/>
    <property type="molecule type" value="Genomic_DNA"/>
</dbReference>